<dbReference type="WBParaSite" id="TMUE_2000010390.1">
    <property type="protein sequence ID" value="TMUE_2000010390.1"/>
    <property type="gene ID" value="WBGene00300978"/>
</dbReference>
<feature type="region of interest" description="Disordered" evidence="1">
    <location>
        <begin position="1"/>
        <end position="22"/>
    </location>
</feature>
<feature type="compositionally biased region" description="Basic and acidic residues" evidence="1">
    <location>
        <begin position="12"/>
        <end position="22"/>
    </location>
</feature>
<evidence type="ECO:0000256" key="1">
    <source>
        <dbReference type="SAM" id="MobiDB-lite"/>
    </source>
</evidence>
<dbReference type="AlphaFoldDB" id="A0A5S6QT21"/>
<reference evidence="3" key="1">
    <citation type="submission" date="2019-12" db="UniProtKB">
        <authorList>
            <consortium name="WormBaseParasite"/>
        </authorList>
    </citation>
    <scope>IDENTIFICATION</scope>
</reference>
<dbReference type="Proteomes" id="UP000046395">
    <property type="component" value="Unassembled WGS sequence"/>
</dbReference>
<accession>A0A5S6QT21</accession>
<sequence>MVESHQSLRRAARSETMDDERSVGLTDANWPRYFTTSSTSVSSACLVFTIRAISKTSSQFAFILESFVVMLHKYA</sequence>
<evidence type="ECO:0000313" key="2">
    <source>
        <dbReference type="Proteomes" id="UP000046395"/>
    </source>
</evidence>
<keyword evidence="2" id="KW-1185">Reference proteome</keyword>
<evidence type="ECO:0000313" key="3">
    <source>
        <dbReference type="WBParaSite" id="TMUE_2000010390.1"/>
    </source>
</evidence>
<proteinExistence type="predicted"/>
<organism evidence="2 3">
    <name type="scientific">Trichuris muris</name>
    <name type="common">Mouse whipworm</name>
    <dbReference type="NCBI Taxonomy" id="70415"/>
    <lineage>
        <taxon>Eukaryota</taxon>
        <taxon>Metazoa</taxon>
        <taxon>Ecdysozoa</taxon>
        <taxon>Nematoda</taxon>
        <taxon>Enoplea</taxon>
        <taxon>Dorylaimia</taxon>
        <taxon>Trichinellida</taxon>
        <taxon>Trichuridae</taxon>
        <taxon>Trichuris</taxon>
    </lineage>
</organism>
<name>A0A5S6QT21_TRIMR</name>
<protein>
    <submittedName>
        <fullName evidence="3">Uncharacterized protein</fullName>
    </submittedName>
</protein>